<dbReference type="Pfam" id="PF07969">
    <property type="entry name" value="Amidohydro_3"/>
    <property type="match status" value="1"/>
</dbReference>
<sequence>MNHLLITNCSVGGRHSLDIRITGGVITEIGRGLTRHGEDVLDAYGNQIIPGLCDHHIHLHALAARRSSVECGPPAVRNSGELAAALQVSPGSDGWVRGVGYFESVAGDLDRDALDHLHASRPVRIQHRSGAMWVLNTAGVVAAGLEQADHPGIERDAAGKPTGRVWRADSWLRARIPGNAPPPLRDVGTELSRLGVTAVTDATPDLAPESIESICAAMSSRELPQRVHLLGVPLGVSLPSTEPTVGPYKIVLADSGLPDLEQLAAVIESAHSIGRAIAAHSVSREALLILLSVLGEIGTIPGDRIEHGALIPIESISEINRLGLAVVTQPGFIADRGDDYLEHVAAIDHQDLYRCRSLLDASVPVAFSSDAPYGPLDPWAVIAASQARLTPAGTVLGDAETIDYNTALDAYLGRPGDPGGPPRRVKVGAAGDLVLISRSQPPSVLATVIAGRRVY</sequence>
<evidence type="ECO:0000313" key="2">
    <source>
        <dbReference type="EMBL" id="TYQ04735.1"/>
    </source>
</evidence>
<dbReference type="EMBL" id="VNIQ01000003">
    <property type="protein sequence ID" value="TYQ04735.1"/>
    <property type="molecule type" value="Genomic_DNA"/>
</dbReference>
<feature type="domain" description="Amidohydrolase 3" evidence="1">
    <location>
        <begin position="39"/>
        <end position="455"/>
    </location>
</feature>
<dbReference type="Gene3D" id="2.30.40.10">
    <property type="entry name" value="Urease, subunit C, domain 1"/>
    <property type="match status" value="1"/>
</dbReference>
<comment type="caution">
    <text evidence="2">The sequence shown here is derived from an EMBL/GenBank/DDBJ whole genome shotgun (WGS) entry which is preliminary data.</text>
</comment>
<dbReference type="SUPFAM" id="SSF51556">
    <property type="entry name" value="Metallo-dependent hydrolases"/>
    <property type="match status" value="1"/>
</dbReference>
<organism evidence="2">
    <name type="scientific">Nocardia globerula</name>
    <dbReference type="NCBI Taxonomy" id="1818"/>
    <lineage>
        <taxon>Bacteria</taxon>
        <taxon>Bacillati</taxon>
        <taxon>Actinomycetota</taxon>
        <taxon>Actinomycetes</taxon>
        <taxon>Mycobacteriales</taxon>
        <taxon>Nocardiaceae</taxon>
        <taxon>Nocardia</taxon>
    </lineage>
</organism>
<dbReference type="AlphaFoldDB" id="A0A652YR01"/>
<evidence type="ECO:0000259" key="1">
    <source>
        <dbReference type="Pfam" id="PF07969"/>
    </source>
</evidence>
<proteinExistence type="predicted"/>
<reference evidence="2" key="1">
    <citation type="submission" date="2019-07" db="EMBL/GenBank/DDBJ databases">
        <title>Genomic Encyclopedia of Type Strains, Phase IV (KMG-IV): sequencing the most valuable type-strain genomes for metagenomic binning, comparative biology and taxonomic classification.</title>
        <authorList>
            <person name="Goeker M."/>
        </authorList>
    </citation>
    <scope>NUCLEOTIDE SEQUENCE</scope>
    <source>
        <strain evidence="2">DSM 44596</strain>
    </source>
</reference>
<name>A0A652YR01_NOCGL</name>
<dbReference type="PANTHER" id="PTHR22642">
    <property type="entry name" value="IMIDAZOLONEPROPIONASE"/>
    <property type="match status" value="1"/>
</dbReference>
<dbReference type="InterPro" id="IPR011059">
    <property type="entry name" value="Metal-dep_hydrolase_composite"/>
</dbReference>
<dbReference type="PANTHER" id="PTHR22642:SF2">
    <property type="entry name" value="PROTEIN LONG AFTER FAR-RED 3"/>
    <property type="match status" value="1"/>
</dbReference>
<keyword evidence="2" id="KW-0378">Hydrolase</keyword>
<dbReference type="Gene3D" id="3.20.20.140">
    <property type="entry name" value="Metal-dependent hydrolases"/>
    <property type="match status" value="2"/>
</dbReference>
<protein>
    <submittedName>
        <fullName evidence="2">Putative amidohydrolase YtcJ</fullName>
    </submittedName>
</protein>
<accession>A0A652YR01</accession>
<dbReference type="InterPro" id="IPR013108">
    <property type="entry name" value="Amidohydro_3"/>
</dbReference>
<dbReference type="SUPFAM" id="SSF51338">
    <property type="entry name" value="Composite domain of metallo-dependent hydrolases"/>
    <property type="match status" value="1"/>
</dbReference>
<dbReference type="GO" id="GO:0016810">
    <property type="term" value="F:hydrolase activity, acting on carbon-nitrogen (but not peptide) bonds"/>
    <property type="evidence" value="ECO:0007669"/>
    <property type="project" value="InterPro"/>
</dbReference>
<gene>
    <name evidence="2" type="ORF">FNL38_10385</name>
</gene>
<dbReference type="Gene3D" id="3.10.310.70">
    <property type="match status" value="1"/>
</dbReference>
<dbReference type="InterPro" id="IPR032466">
    <property type="entry name" value="Metal_Hydrolase"/>
</dbReference>